<dbReference type="InterPro" id="IPR056413">
    <property type="entry name" value="TPR_CcmH_CycH"/>
</dbReference>
<dbReference type="Gene3D" id="1.25.40.10">
    <property type="entry name" value="Tetratricopeptide repeat domain"/>
    <property type="match status" value="1"/>
</dbReference>
<dbReference type="PROSITE" id="PS50005">
    <property type="entry name" value="TPR"/>
    <property type="match status" value="2"/>
</dbReference>
<evidence type="ECO:0000256" key="3">
    <source>
        <dbReference type="ARBA" id="ARBA00022803"/>
    </source>
</evidence>
<keyword evidence="3 4" id="KW-0802">TPR repeat</keyword>
<dbReference type="PANTHER" id="PTHR47870">
    <property type="entry name" value="CYTOCHROME C-TYPE BIOGENESIS PROTEIN CCMH"/>
    <property type="match status" value="1"/>
</dbReference>
<dbReference type="SMART" id="SM00028">
    <property type="entry name" value="TPR"/>
    <property type="match status" value="2"/>
</dbReference>
<dbReference type="Pfam" id="PF23914">
    <property type="entry name" value="TPR_CcmH_CycH"/>
    <property type="match status" value="1"/>
</dbReference>
<dbReference type="InterPro" id="IPR051263">
    <property type="entry name" value="C-type_cytochrome_biogenesis"/>
</dbReference>
<gene>
    <name evidence="7" type="ORF">GEV02_06870</name>
</gene>
<feature type="domain" description="Cytochrome c-type biogenesis protein H TPR" evidence="6">
    <location>
        <begin position="82"/>
        <end position="218"/>
    </location>
</feature>
<dbReference type="InterPro" id="IPR011990">
    <property type="entry name" value="TPR-like_helical_dom_sf"/>
</dbReference>
<feature type="transmembrane region" description="Helical" evidence="5">
    <location>
        <begin position="41"/>
        <end position="61"/>
    </location>
</feature>
<organism evidence="7 8">
    <name type="scientific">Rugamonas aquatica</name>
    <dbReference type="NCBI Taxonomy" id="2743357"/>
    <lineage>
        <taxon>Bacteria</taxon>
        <taxon>Pseudomonadati</taxon>
        <taxon>Pseudomonadota</taxon>
        <taxon>Betaproteobacteria</taxon>
        <taxon>Burkholderiales</taxon>
        <taxon>Oxalobacteraceae</taxon>
        <taxon>Telluria group</taxon>
        <taxon>Rugamonas</taxon>
    </lineage>
</organism>
<keyword evidence="1" id="KW-0677">Repeat</keyword>
<evidence type="ECO:0000256" key="1">
    <source>
        <dbReference type="ARBA" id="ARBA00022737"/>
    </source>
</evidence>
<evidence type="ECO:0000256" key="5">
    <source>
        <dbReference type="SAM" id="Phobius"/>
    </source>
</evidence>
<proteinExistence type="predicted"/>
<comment type="caution">
    <text evidence="7">The sequence shown here is derived from an EMBL/GenBank/DDBJ whole genome shotgun (WGS) entry which is preliminary data.</text>
</comment>
<evidence type="ECO:0000256" key="4">
    <source>
        <dbReference type="PROSITE-ProRule" id="PRU00339"/>
    </source>
</evidence>
<dbReference type="InterPro" id="IPR019734">
    <property type="entry name" value="TPR_rpt"/>
</dbReference>
<dbReference type="RefSeq" id="WP_152837322.1">
    <property type="nucleotide sequence ID" value="NZ_WHUG01000002.1"/>
</dbReference>
<keyword evidence="2" id="KW-0201">Cytochrome c-type biogenesis</keyword>
<keyword evidence="5" id="KW-0812">Transmembrane</keyword>
<dbReference type="Proteomes" id="UP000440498">
    <property type="component" value="Unassembled WGS sequence"/>
</dbReference>
<dbReference type="PANTHER" id="PTHR47870:SF1">
    <property type="entry name" value="CYTOCHROME C-TYPE BIOGENESIS PROTEIN CCMH"/>
    <property type="match status" value="1"/>
</dbReference>
<evidence type="ECO:0000313" key="8">
    <source>
        <dbReference type="Proteomes" id="UP000440498"/>
    </source>
</evidence>
<protein>
    <submittedName>
        <fullName evidence="7">C-type cytochrome biogenesis protein CcmI</fullName>
    </submittedName>
</protein>
<feature type="repeat" description="TPR" evidence="4">
    <location>
        <begin position="184"/>
        <end position="217"/>
    </location>
</feature>
<keyword evidence="5" id="KW-1133">Transmembrane helix</keyword>
<reference evidence="7 8" key="1">
    <citation type="submission" date="2019-10" db="EMBL/GenBank/DDBJ databases">
        <title>Two novel species isolated from a subtropical stream in China.</title>
        <authorList>
            <person name="Lu H."/>
        </authorList>
    </citation>
    <scope>NUCLEOTIDE SEQUENCE [LARGE SCALE GENOMIC DNA]</scope>
    <source>
        <strain evidence="7 8">FT29W</strain>
    </source>
</reference>
<keyword evidence="5" id="KW-0472">Membrane</keyword>
<keyword evidence="8" id="KW-1185">Reference proteome</keyword>
<dbReference type="AlphaFoldDB" id="A0A6A7MYM4"/>
<evidence type="ECO:0000313" key="7">
    <source>
        <dbReference type="EMBL" id="MQA37866.1"/>
    </source>
</evidence>
<name>A0A6A7MYM4_9BURK</name>
<dbReference type="EMBL" id="WHUG01000002">
    <property type="protein sequence ID" value="MQA37866.1"/>
    <property type="molecule type" value="Genomic_DNA"/>
</dbReference>
<accession>A0A6A7MYM4</accession>
<evidence type="ECO:0000256" key="2">
    <source>
        <dbReference type="ARBA" id="ARBA00022748"/>
    </source>
</evidence>
<feature type="repeat" description="TPR" evidence="4">
    <location>
        <begin position="113"/>
        <end position="146"/>
    </location>
</feature>
<dbReference type="GO" id="GO:0017004">
    <property type="term" value="P:cytochrome complex assembly"/>
    <property type="evidence" value="ECO:0007669"/>
    <property type="project" value="UniProtKB-KW"/>
</dbReference>
<sequence>MTRFILIAGAMLACSLLFVLPPLLRREVGGDAPVKLPRQRWPVILVGLFVPLLAASLYAVLGNPAALVLPSEPALAAVSPGAVSAAGAAVGPEQVEAMVARLAARLAREPNDAGGWRMLARSYETLRRFDQAADAYRHVLTLEPATPELLVDYAVVLGMTLNTSLVGEPEALIARALAIDPNHVQALALSGSAALERGDYASAVKPWKKILALVPADSDIGKSISANIAQAEAQAQQR</sequence>
<evidence type="ECO:0000259" key="6">
    <source>
        <dbReference type="Pfam" id="PF23914"/>
    </source>
</evidence>
<dbReference type="SUPFAM" id="SSF48452">
    <property type="entry name" value="TPR-like"/>
    <property type="match status" value="1"/>
</dbReference>